<dbReference type="InterPro" id="IPR025533">
    <property type="entry name" value="DUF4419"/>
</dbReference>
<reference evidence="1" key="1">
    <citation type="submission" date="2021-07" db="EMBL/GenBank/DDBJ databases">
        <authorList>
            <person name="Durling M."/>
        </authorList>
    </citation>
    <scope>NUCLEOTIDE SEQUENCE</scope>
</reference>
<organism evidence="1 2">
    <name type="scientific">Hymenoscyphus albidus</name>
    <dbReference type="NCBI Taxonomy" id="595503"/>
    <lineage>
        <taxon>Eukaryota</taxon>
        <taxon>Fungi</taxon>
        <taxon>Dikarya</taxon>
        <taxon>Ascomycota</taxon>
        <taxon>Pezizomycotina</taxon>
        <taxon>Leotiomycetes</taxon>
        <taxon>Helotiales</taxon>
        <taxon>Helotiaceae</taxon>
        <taxon>Hymenoscyphus</taxon>
    </lineage>
</organism>
<accession>A0A9N9PVS2</accession>
<comment type="caution">
    <text evidence="1">The sequence shown here is derived from an EMBL/GenBank/DDBJ whole genome shotgun (WGS) entry which is preliminary data.</text>
</comment>
<evidence type="ECO:0000313" key="2">
    <source>
        <dbReference type="Proteomes" id="UP000701801"/>
    </source>
</evidence>
<dbReference type="Proteomes" id="UP000701801">
    <property type="component" value="Unassembled WGS sequence"/>
</dbReference>
<dbReference type="Pfam" id="PF14388">
    <property type="entry name" value="DUF4419"/>
    <property type="match status" value="1"/>
</dbReference>
<dbReference type="PANTHER" id="PTHR31252:SF11">
    <property type="entry name" value="DUF4419 DOMAIN-CONTAINING PROTEIN"/>
    <property type="match status" value="1"/>
</dbReference>
<dbReference type="PANTHER" id="PTHR31252">
    <property type="entry name" value="DUF4419 DOMAIN-CONTAINING PROTEIN"/>
    <property type="match status" value="1"/>
</dbReference>
<protein>
    <submittedName>
        <fullName evidence="1">Uncharacterized protein</fullName>
    </submittedName>
</protein>
<evidence type="ECO:0000313" key="1">
    <source>
        <dbReference type="EMBL" id="CAG8976783.1"/>
    </source>
</evidence>
<proteinExistence type="predicted"/>
<dbReference type="OrthoDB" id="9978173at2759"/>
<sequence length="127" mass="14008">MSGVTKYSGWITAFCFWDDKGSCLHKLPASEQMEAYSDSAPFGDMTIDNFKDHIDLHLMLDGVRYHKVSDDEIPRGWNKVPVAIDDNGENIKAEMVAGSVGISCLMSGIENESSLSSLDTMQPQSGW</sequence>
<gene>
    <name evidence="1" type="ORF">HYALB_00008442</name>
</gene>
<dbReference type="EMBL" id="CAJVRM010000190">
    <property type="protein sequence ID" value="CAG8976783.1"/>
    <property type="molecule type" value="Genomic_DNA"/>
</dbReference>
<keyword evidence="2" id="KW-1185">Reference proteome</keyword>
<name>A0A9N9PVS2_9HELO</name>
<dbReference type="AlphaFoldDB" id="A0A9N9PVS2"/>